<feature type="compositionally biased region" description="Low complexity" evidence="1">
    <location>
        <begin position="315"/>
        <end position="336"/>
    </location>
</feature>
<feature type="compositionally biased region" description="Polar residues" evidence="1">
    <location>
        <begin position="1"/>
        <end position="13"/>
    </location>
</feature>
<evidence type="ECO:0000313" key="4">
    <source>
        <dbReference type="Proteomes" id="UP001276659"/>
    </source>
</evidence>
<feature type="compositionally biased region" description="Pro residues" evidence="1">
    <location>
        <begin position="77"/>
        <end position="87"/>
    </location>
</feature>
<feature type="region of interest" description="Disordered" evidence="1">
    <location>
        <begin position="1"/>
        <end position="99"/>
    </location>
</feature>
<dbReference type="InterPro" id="IPR019622">
    <property type="entry name" value="Rrn9_dom"/>
</dbReference>
<keyword evidence="4" id="KW-1185">Reference proteome</keyword>
<evidence type="ECO:0000256" key="1">
    <source>
        <dbReference type="SAM" id="MobiDB-lite"/>
    </source>
</evidence>
<feature type="compositionally biased region" description="Basic and acidic residues" evidence="1">
    <location>
        <begin position="29"/>
        <end position="45"/>
    </location>
</feature>
<dbReference type="Proteomes" id="UP001276659">
    <property type="component" value="Unassembled WGS sequence"/>
</dbReference>
<evidence type="ECO:0000313" key="3">
    <source>
        <dbReference type="EMBL" id="KAK3177921.1"/>
    </source>
</evidence>
<feature type="region of interest" description="Disordered" evidence="1">
    <location>
        <begin position="283"/>
        <end position="363"/>
    </location>
</feature>
<dbReference type="AlphaFoldDB" id="A0AAD9ZGF8"/>
<accession>A0AAD9ZGF8</accession>
<dbReference type="EMBL" id="JASNWA010000003">
    <property type="protein sequence ID" value="KAK3177921.1"/>
    <property type="molecule type" value="Genomic_DNA"/>
</dbReference>
<proteinExistence type="predicted"/>
<reference evidence="3" key="1">
    <citation type="submission" date="2022-11" db="EMBL/GenBank/DDBJ databases">
        <title>Chromosomal genome sequence assembly and mating type (MAT) locus characterization of the leprose asexual lichenized fungus Lepraria neglecta (Nyl.) Erichsen.</title>
        <authorList>
            <person name="Allen J.L."/>
            <person name="Pfeffer B."/>
        </authorList>
    </citation>
    <scope>NUCLEOTIDE SEQUENCE</scope>
    <source>
        <strain evidence="3">Allen 5258</strain>
    </source>
</reference>
<organism evidence="3 4">
    <name type="scientific">Lepraria neglecta</name>
    <dbReference type="NCBI Taxonomy" id="209136"/>
    <lineage>
        <taxon>Eukaryota</taxon>
        <taxon>Fungi</taxon>
        <taxon>Dikarya</taxon>
        <taxon>Ascomycota</taxon>
        <taxon>Pezizomycotina</taxon>
        <taxon>Lecanoromycetes</taxon>
        <taxon>OSLEUM clade</taxon>
        <taxon>Lecanoromycetidae</taxon>
        <taxon>Lecanorales</taxon>
        <taxon>Lecanorineae</taxon>
        <taxon>Stereocaulaceae</taxon>
        <taxon>Lepraria</taxon>
    </lineage>
</organism>
<gene>
    <name evidence="3" type="ORF">OEA41_000053</name>
</gene>
<protein>
    <recommendedName>
        <fullName evidence="2">Rrn9 domain-containing protein</fullName>
    </recommendedName>
</protein>
<feature type="compositionally biased region" description="Basic residues" evidence="1">
    <location>
        <begin position="337"/>
        <end position="350"/>
    </location>
</feature>
<feature type="compositionally biased region" description="Basic residues" evidence="1">
    <location>
        <begin position="292"/>
        <end position="309"/>
    </location>
</feature>
<comment type="caution">
    <text evidence="3">The sequence shown here is derived from an EMBL/GenBank/DDBJ whole genome shotgun (WGS) entry which is preliminary data.</text>
</comment>
<dbReference type="Pfam" id="PF10680">
    <property type="entry name" value="RRN9"/>
    <property type="match status" value="1"/>
</dbReference>
<evidence type="ECO:0000259" key="2">
    <source>
        <dbReference type="Pfam" id="PF10680"/>
    </source>
</evidence>
<sequence length="490" mass="54415">MSSLSEHSRSQSPDEPFQSARRPQDQISIEDKELFDAHSLHDTPSREQNLQDTGTVFCGEDNGDEEGQKALDESPNEDPPTSPPLPSRPNKYRGPASTWRNWAAPERELAASLDQLTAKDLSVHLYNAFKLKQRKGGQDEHKGAQISEDGDEAGDVDDWRPPKVWTAWPLPPETVPREEEEKRWQEKVALPHPYIVKPKMPSDALREILVAEVLRKARSRFTQREWGGVDEDEQGPTNLKPVVMADDERASEILRPTIQRVLTKLDGLLMGLHYARSAFLTMDKSASESRSRTRGRPASRGSVKKRKRGVSLNDTSAGSTSGTSLASESESTMASKSKSRSKSKTKHGRSSSHNSTAHIFHQRKSRLGLRDWGDVLGVASMTGWDSAVVEKASARCASLFGHGITFRILEEGVEGYTERRHLNGAIAPTVTANAKETMARVGAASSRKNEKDMVGGVHVDGYLEPIEGKKAWRYRNKASNRGRGRPRSKQ</sequence>
<name>A0AAD9ZGF8_9LECA</name>
<feature type="domain" description="Rrn9" evidence="2">
    <location>
        <begin position="113"/>
        <end position="181"/>
    </location>
</feature>
<feature type="region of interest" description="Disordered" evidence="1">
    <location>
        <begin position="133"/>
        <end position="177"/>
    </location>
</feature>